<name>A0A7V8FLL3_9BURK</name>
<keyword evidence="2" id="KW-0238">DNA-binding</keyword>
<evidence type="ECO:0000313" key="6">
    <source>
        <dbReference type="Proteomes" id="UP000461670"/>
    </source>
</evidence>
<dbReference type="EMBL" id="WNDQ01000057">
    <property type="protein sequence ID" value="KAF1019372.1"/>
    <property type="molecule type" value="Genomic_DNA"/>
</dbReference>
<evidence type="ECO:0000313" key="5">
    <source>
        <dbReference type="EMBL" id="KAF1019372.1"/>
    </source>
</evidence>
<dbReference type="SMART" id="SM00895">
    <property type="entry name" value="FCD"/>
    <property type="match status" value="1"/>
</dbReference>
<dbReference type="InterPro" id="IPR036388">
    <property type="entry name" value="WH-like_DNA-bd_sf"/>
</dbReference>
<accession>A0A7V8FLL3</accession>
<evidence type="ECO:0000256" key="2">
    <source>
        <dbReference type="ARBA" id="ARBA00023125"/>
    </source>
</evidence>
<dbReference type="InterPro" id="IPR008920">
    <property type="entry name" value="TF_FadR/GntR_C"/>
</dbReference>
<reference evidence="6" key="1">
    <citation type="journal article" date="2020" name="MBio">
        <title>Horizontal gene transfer to a defensive symbiont with a reduced genome amongst a multipartite beetle microbiome.</title>
        <authorList>
            <person name="Waterworth S.C."/>
            <person name="Florez L.V."/>
            <person name="Rees E.R."/>
            <person name="Hertweck C."/>
            <person name="Kaltenpoth M."/>
            <person name="Kwan J.C."/>
        </authorList>
    </citation>
    <scope>NUCLEOTIDE SEQUENCE [LARGE SCALE GENOMIC DNA]</scope>
</reference>
<dbReference type="Pfam" id="PF00392">
    <property type="entry name" value="GntR"/>
    <property type="match status" value="1"/>
</dbReference>
<dbReference type="GO" id="GO:0003700">
    <property type="term" value="F:DNA-binding transcription factor activity"/>
    <property type="evidence" value="ECO:0007669"/>
    <property type="project" value="InterPro"/>
</dbReference>
<dbReference type="PANTHER" id="PTHR43537:SF49">
    <property type="entry name" value="TRANSCRIPTIONAL REGULATORY PROTEIN"/>
    <property type="match status" value="1"/>
</dbReference>
<dbReference type="SUPFAM" id="SSF48008">
    <property type="entry name" value="GntR ligand-binding domain-like"/>
    <property type="match status" value="1"/>
</dbReference>
<dbReference type="SUPFAM" id="SSF46785">
    <property type="entry name" value="Winged helix' DNA-binding domain"/>
    <property type="match status" value="1"/>
</dbReference>
<dbReference type="Gene3D" id="1.10.10.10">
    <property type="entry name" value="Winged helix-like DNA-binding domain superfamily/Winged helix DNA-binding domain"/>
    <property type="match status" value="1"/>
</dbReference>
<organism evidence="5 6">
    <name type="scientific">Paracidovorax wautersii</name>
    <dbReference type="NCBI Taxonomy" id="1177982"/>
    <lineage>
        <taxon>Bacteria</taxon>
        <taxon>Pseudomonadati</taxon>
        <taxon>Pseudomonadota</taxon>
        <taxon>Betaproteobacteria</taxon>
        <taxon>Burkholderiales</taxon>
        <taxon>Comamonadaceae</taxon>
        <taxon>Paracidovorax</taxon>
    </lineage>
</organism>
<dbReference type="PANTHER" id="PTHR43537">
    <property type="entry name" value="TRANSCRIPTIONAL REGULATOR, GNTR FAMILY"/>
    <property type="match status" value="1"/>
</dbReference>
<dbReference type="GO" id="GO:0003677">
    <property type="term" value="F:DNA binding"/>
    <property type="evidence" value="ECO:0007669"/>
    <property type="project" value="UniProtKB-KW"/>
</dbReference>
<dbReference type="PROSITE" id="PS50949">
    <property type="entry name" value="HTH_GNTR"/>
    <property type="match status" value="1"/>
</dbReference>
<proteinExistence type="predicted"/>
<dbReference type="Proteomes" id="UP000461670">
    <property type="component" value="Unassembled WGS sequence"/>
</dbReference>
<dbReference type="AlphaFoldDB" id="A0A7V8FLL3"/>
<evidence type="ECO:0000256" key="3">
    <source>
        <dbReference type="ARBA" id="ARBA00023163"/>
    </source>
</evidence>
<dbReference type="InterPro" id="IPR011711">
    <property type="entry name" value="GntR_C"/>
</dbReference>
<sequence length="323" mass="36344">MSHDNGGMRTAAALSTQILALARAEQWASGAHLAAQGLADRLRVSRQPVNEALQLLEEHGVARRERNRGFFLALAHDQIPAHLLEAAEGRDGDSTEAIYFRIAEDRLRGTLPESVTEAALRTRYGLGKAQLGAVLNRISQEGWIERKQGYGWTFAAMLTTPDSLLQSYRLRLALEPAALLEPGYRLERTVLERCRAAEIHLLEGGIATDSADRIHNRGVIFHESLVEASGNPFFIDTIRRVNRVRRLLSYRSMQDRARYREHCEQHLHILDLLGQERNEDASRAMREHLTSTLRNLTDITEILRPQAQAFAPPPPARAPFSTR</sequence>
<dbReference type="InterPro" id="IPR000524">
    <property type="entry name" value="Tscrpt_reg_HTH_GntR"/>
</dbReference>
<evidence type="ECO:0000256" key="1">
    <source>
        <dbReference type="ARBA" id="ARBA00023015"/>
    </source>
</evidence>
<dbReference type="Pfam" id="PF07729">
    <property type="entry name" value="FCD"/>
    <property type="match status" value="1"/>
</dbReference>
<protein>
    <recommendedName>
        <fullName evidence="4">HTH gntR-type domain-containing protein</fullName>
    </recommendedName>
</protein>
<keyword evidence="3" id="KW-0804">Transcription</keyword>
<comment type="caution">
    <text evidence="5">The sequence shown here is derived from an EMBL/GenBank/DDBJ whole genome shotgun (WGS) entry which is preliminary data.</text>
</comment>
<evidence type="ECO:0000259" key="4">
    <source>
        <dbReference type="PROSITE" id="PS50949"/>
    </source>
</evidence>
<dbReference type="SMART" id="SM00345">
    <property type="entry name" value="HTH_GNTR"/>
    <property type="match status" value="1"/>
</dbReference>
<dbReference type="InterPro" id="IPR036390">
    <property type="entry name" value="WH_DNA-bd_sf"/>
</dbReference>
<gene>
    <name evidence="5" type="ORF">GAK30_03156</name>
</gene>
<dbReference type="Gene3D" id="1.20.120.530">
    <property type="entry name" value="GntR ligand-binding domain-like"/>
    <property type="match status" value="1"/>
</dbReference>
<feature type="domain" description="HTH gntR-type" evidence="4">
    <location>
        <begin position="8"/>
        <end position="75"/>
    </location>
</feature>
<keyword evidence="1" id="KW-0805">Transcription regulation</keyword>